<feature type="transmembrane region" description="Helical" evidence="16">
    <location>
        <begin position="194"/>
        <end position="213"/>
    </location>
</feature>
<comment type="subcellular location">
    <subcellularLocation>
        <location evidence="1">Membrane</location>
        <topology evidence="1">Multi-pass membrane protein</topology>
    </subcellularLocation>
</comment>
<feature type="transmembrane region" description="Helical" evidence="16">
    <location>
        <begin position="57"/>
        <end position="76"/>
    </location>
</feature>
<evidence type="ECO:0000256" key="5">
    <source>
        <dbReference type="ARBA" id="ARBA00022960"/>
    </source>
</evidence>
<name>A0A1G1ZIM0_9BACT</name>
<evidence type="ECO:0000256" key="1">
    <source>
        <dbReference type="ARBA" id="ARBA00004141"/>
    </source>
</evidence>
<evidence type="ECO:0000256" key="16">
    <source>
        <dbReference type="SAM" id="Phobius"/>
    </source>
</evidence>
<dbReference type="PANTHER" id="PTHR30474:SF2">
    <property type="entry name" value="PEPTIDOGLYCAN GLYCOSYLTRANSFERASE FTSW-RELATED"/>
    <property type="match status" value="1"/>
</dbReference>
<keyword evidence="6" id="KW-0573">Peptidoglycan synthesis</keyword>
<dbReference type="GO" id="GO:0009252">
    <property type="term" value="P:peptidoglycan biosynthetic process"/>
    <property type="evidence" value="ECO:0007669"/>
    <property type="project" value="UniProtKB-KW"/>
</dbReference>
<evidence type="ECO:0000313" key="17">
    <source>
        <dbReference type="EMBL" id="OGY64414.1"/>
    </source>
</evidence>
<dbReference type="GO" id="GO:0008360">
    <property type="term" value="P:regulation of cell shape"/>
    <property type="evidence" value="ECO:0007669"/>
    <property type="project" value="UniProtKB-KW"/>
</dbReference>
<evidence type="ECO:0000256" key="11">
    <source>
        <dbReference type="ARBA" id="ARBA00038053"/>
    </source>
</evidence>
<dbReference type="InterPro" id="IPR001182">
    <property type="entry name" value="FtsW/RodA"/>
</dbReference>
<dbReference type="AlphaFoldDB" id="A0A1G1ZIM0"/>
<comment type="caution">
    <text evidence="17">The sequence shown here is derived from an EMBL/GenBank/DDBJ whole genome shotgun (WGS) entry which is preliminary data.</text>
</comment>
<evidence type="ECO:0000256" key="2">
    <source>
        <dbReference type="ARBA" id="ARBA00022676"/>
    </source>
</evidence>
<sequence>MPLFKSNSWAGKHSPDYVIILSTFFLVIFGLVMLASASSDLGQLRFGDSYFYLKHQLLYGLSVGLIGFFLASKFYYRNYQNIAVILFILSILMLTLIFTPLGITRGGATRWLGIGPVQFQPSELLKITFIVYLASWLGNKSYRQKSFFGGFVPFLIIIGLIGILLILQPSTSIAAILILTALIIYFSSGAKLSYIFSAILLGIFAFLIISYLSPYRWERIMSFVNPGLDTQSSSYQINQALIAVGSGGLKGVGYGQSTTKLFYLPQPIDDSIFAVIAEETGFIGSAVLIMVFLMLTTRSFLLARKINDEFGQLLLIGFGSLITIQAFIHIGAISGLIPLTGVPLPYISYGGTALAIFMTISGIIVNISKYT</sequence>
<comment type="similarity">
    <text evidence="11">Belongs to the SEDS family. FtsW subfamily.</text>
</comment>
<dbReference type="GO" id="GO:0005886">
    <property type="term" value="C:plasma membrane"/>
    <property type="evidence" value="ECO:0007669"/>
    <property type="project" value="TreeGrafter"/>
</dbReference>
<feature type="transmembrane region" description="Helical" evidence="16">
    <location>
        <begin position="147"/>
        <end position="166"/>
    </location>
</feature>
<evidence type="ECO:0000256" key="3">
    <source>
        <dbReference type="ARBA" id="ARBA00022679"/>
    </source>
</evidence>
<evidence type="ECO:0000256" key="7">
    <source>
        <dbReference type="ARBA" id="ARBA00022989"/>
    </source>
</evidence>
<keyword evidence="8 16" id="KW-0472">Membrane</keyword>
<dbReference type="PANTHER" id="PTHR30474">
    <property type="entry name" value="CELL CYCLE PROTEIN"/>
    <property type="match status" value="1"/>
</dbReference>
<evidence type="ECO:0000313" key="18">
    <source>
        <dbReference type="Proteomes" id="UP000177960"/>
    </source>
</evidence>
<accession>A0A1G1ZIM0</accession>
<dbReference type="GO" id="GO:0015648">
    <property type="term" value="F:lipid-linked peptidoglycan transporter activity"/>
    <property type="evidence" value="ECO:0007669"/>
    <property type="project" value="TreeGrafter"/>
</dbReference>
<keyword evidence="2" id="KW-0328">Glycosyltransferase</keyword>
<dbReference type="GO" id="GO:0032153">
    <property type="term" value="C:cell division site"/>
    <property type="evidence" value="ECO:0007669"/>
    <property type="project" value="TreeGrafter"/>
</dbReference>
<dbReference type="Pfam" id="PF01098">
    <property type="entry name" value="FTSW_RODA_SPOVE"/>
    <property type="match status" value="1"/>
</dbReference>
<dbReference type="GO" id="GO:0051301">
    <property type="term" value="P:cell division"/>
    <property type="evidence" value="ECO:0007669"/>
    <property type="project" value="InterPro"/>
</dbReference>
<evidence type="ECO:0000256" key="13">
    <source>
        <dbReference type="ARBA" id="ARBA00041418"/>
    </source>
</evidence>
<organism evidence="17 18">
    <name type="scientific">Candidatus Harrisonbacteria bacterium RIFCSPHIGHO2_02_FULL_42_16</name>
    <dbReference type="NCBI Taxonomy" id="1798404"/>
    <lineage>
        <taxon>Bacteria</taxon>
        <taxon>Candidatus Harrisoniibacteriota</taxon>
    </lineage>
</organism>
<evidence type="ECO:0000256" key="9">
    <source>
        <dbReference type="ARBA" id="ARBA00032370"/>
    </source>
</evidence>
<keyword evidence="7 16" id="KW-1133">Transmembrane helix</keyword>
<dbReference type="EC" id="2.4.99.28" evidence="14"/>
<dbReference type="STRING" id="1798404.A3B92_02695"/>
<protein>
    <recommendedName>
        <fullName evidence="12">Probable peptidoglycan glycosyltransferase FtsW</fullName>
        <ecNumber evidence="14">2.4.99.28</ecNumber>
    </recommendedName>
    <alternativeName>
        <fullName evidence="13">Cell division protein FtsW</fullName>
    </alternativeName>
    <alternativeName>
        <fullName evidence="10">Cell wall polymerase</fullName>
    </alternativeName>
    <alternativeName>
        <fullName evidence="9">Peptidoglycan polymerase</fullName>
    </alternativeName>
</protein>
<feature type="transmembrane region" description="Helical" evidence="16">
    <location>
        <begin position="82"/>
        <end position="103"/>
    </location>
</feature>
<reference evidence="17 18" key="1">
    <citation type="journal article" date="2016" name="Nat. Commun.">
        <title>Thousands of microbial genomes shed light on interconnected biogeochemical processes in an aquifer system.</title>
        <authorList>
            <person name="Anantharaman K."/>
            <person name="Brown C.T."/>
            <person name="Hug L.A."/>
            <person name="Sharon I."/>
            <person name="Castelle C.J."/>
            <person name="Probst A.J."/>
            <person name="Thomas B.C."/>
            <person name="Singh A."/>
            <person name="Wilkins M.J."/>
            <person name="Karaoz U."/>
            <person name="Brodie E.L."/>
            <person name="Williams K.H."/>
            <person name="Hubbard S.S."/>
            <person name="Banfield J.F."/>
        </authorList>
    </citation>
    <scope>NUCLEOTIDE SEQUENCE [LARGE SCALE GENOMIC DNA]</scope>
</reference>
<feature type="transmembrane region" description="Helical" evidence="16">
    <location>
        <begin position="313"/>
        <end position="340"/>
    </location>
</feature>
<feature type="transmembrane region" description="Helical" evidence="16">
    <location>
        <begin position="172"/>
        <end position="187"/>
    </location>
</feature>
<comment type="catalytic activity">
    <reaction evidence="15">
        <text>[GlcNAc-(1-&gt;4)-Mur2Ac(oyl-L-Ala-gamma-D-Glu-L-Lys-D-Ala-D-Ala)](n)-di-trans,octa-cis-undecaprenyl diphosphate + beta-D-GlcNAc-(1-&gt;4)-Mur2Ac(oyl-L-Ala-gamma-D-Glu-L-Lys-D-Ala-D-Ala)-di-trans,octa-cis-undecaprenyl diphosphate = [GlcNAc-(1-&gt;4)-Mur2Ac(oyl-L-Ala-gamma-D-Glu-L-Lys-D-Ala-D-Ala)](n+1)-di-trans,octa-cis-undecaprenyl diphosphate + di-trans,octa-cis-undecaprenyl diphosphate + H(+)</text>
        <dbReference type="Rhea" id="RHEA:23708"/>
        <dbReference type="Rhea" id="RHEA-COMP:9602"/>
        <dbReference type="Rhea" id="RHEA-COMP:9603"/>
        <dbReference type="ChEBI" id="CHEBI:15378"/>
        <dbReference type="ChEBI" id="CHEBI:58405"/>
        <dbReference type="ChEBI" id="CHEBI:60033"/>
        <dbReference type="ChEBI" id="CHEBI:78435"/>
        <dbReference type="EC" id="2.4.99.28"/>
    </reaction>
</comment>
<dbReference type="EMBL" id="MHJG01000003">
    <property type="protein sequence ID" value="OGY64414.1"/>
    <property type="molecule type" value="Genomic_DNA"/>
</dbReference>
<evidence type="ECO:0000256" key="14">
    <source>
        <dbReference type="ARBA" id="ARBA00044770"/>
    </source>
</evidence>
<dbReference type="GO" id="GO:0008955">
    <property type="term" value="F:peptidoglycan glycosyltransferase activity"/>
    <property type="evidence" value="ECO:0007669"/>
    <property type="project" value="UniProtKB-EC"/>
</dbReference>
<gene>
    <name evidence="17" type="ORF">A3B92_02695</name>
</gene>
<evidence type="ECO:0000256" key="8">
    <source>
        <dbReference type="ARBA" id="ARBA00023136"/>
    </source>
</evidence>
<evidence type="ECO:0000256" key="4">
    <source>
        <dbReference type="ARBA" id="ARBA00022692"/>
    </source>
</evidence>
<feature type="transmembrane region" description="Helical" evidence="16">
    <location>
        <begin position="346"/>
        <end position="367"/>
    </location>
</feature>
<keyword evidence="3" id="KW-0808">Transferase</keyword>
<keyword evidence="4 16" id="KW-0812">Transmembrane</keyword>
<evidence type="ECO:0000256" key="15">
    <source>
        <dbReference type="ARBA" id="ARBA00049902"/>
    </source>
</evidence>
<evidence type="ECO:0000256" key="6">
    <source>
        <dbReference type="ARBA" id="ARBA00022984"/>
    </source>
</evidence>
<feature type="transmembrane region" description="Helical" evidence="16">
    <location>
        <begin position="282"/>
        <end position="301"/>
    </location>
</feature>
<evidence type="ECO:0000256" key="12">
    <source>
        <dbReference type="ARBA" id="ARBA00041185"/>
    </source>
</evidence>
<dbReference type="Proteomes" id="UP000177960">
    <property type="component" value="Unassembled WGS sequence"/>
</dbReference>
<keyword evidence="5" id="KW-0133">Cell shape</keyword>
<feature type="transmembrane region" description="Helical" evidence="16">
    <location>
        <begin position="17"/>
        <end position="37"/>
    </location>
</feature>
<evidence type="ECO:0000256" key="10">
    <source>
        <dbReference type="ARBA" id="ARBA00033270"/>
    </source>
</evidence>
<proteinExistence type="inferred from homology"/>